<keyword evidence="6" id="KW-1185">Reference proteome</keyword>
<feature type="signal peptide" evidence="3">
    <location>
        <begin position="1"/>
        <end position="18"/>
    </location>
</feature>
<gene>
    <name evidence="5" type="ORF">LY90DRAFT_708252</name>
</gene>
<reference evidence="5 6" key="1">
    <citation type="submission" date="2016-08" db="EMBL/GenBank/DDBJ databases">
        <title>A Parts List for Fungal Cellulosomes Revealed by Comparative Genomics.</title>
        <authorList>
            <consortium name="DOE Joint Genome Institute"/>
            <person name="Haitjema C.H."/>
            <person name="Gilmore S.P."/>
            <person name="Henske J.K."/>
            <person name="Solomon K.V."/>
            <person name="De Groot R."/>
            <person name="Kuo A."/>
            <person name="Mondo S.J."/>
            <person name="Salamov A.A."/>
            <person name="Labutti K."/>
            <person name="Zhao Z."/>
            <person name="Chiniquy J."/>
            <person name="Barry K."/>
            <person name="Brewer H.M."/>
            <person name="Purvine S.O."/>
            <person name="Wright A.T."/>
            <person name="Boxma B."/>
            <person name="Van Alen T."/>
            <person name="Hackstein J.H."/>
            <person name="Baker S.E."/>
            <person name="Grigoriev I.V."/>
            <person name="O'Malley M.A."/>
        </authorList>
    </citation>
    <scope>NUCLEOTIDE SEQUENCE [LARGE SCALE GENOMIC DNA]</scope>
    <source>
        <strain evidence="5 6">G1</strain>
    </source>
</reference>
<comment type="caution">
    <text evidence="2">Lacks conserved residue(s) required for the propagation of feature annotation.</text>
</comment>
<comment type="caution">
    <text evidence="5">The sequence shown here is derived from an EMBL/GenBank/DDBJ whole genome shotgun (WGS) entry which is preliminary data.</text>
</comment>
<feature type="disulfide bond" evidence="2">
    <location>
        <begin position="701"/>
        <end position="715"/>
    </location>
</feature>
<dbReference type="CDD" id="cd11618">
    <property type="entry name" value="ChtBD1_1"/>
    <property type="match status" value="1"/>
</dbReference>
<dbReference type="STRING" id="1754190.A0A1Y2A6D4"/>
<dbReference type="PANTHER" id="PTHR40050:SF1">
    <property type="entry name" value="INNER SPORE COAT PROTEIN H"/>
    <property type="match status" value="1"/>
</dbReference>
<evidence type="ECO:0000259" key="4">
    <source>
        <dbReference type="PROSITE" id="PS50941"/>
    </source>
</evidence>
<dbReference type="PROSITE" id="PS50941">
    <property type="entry name" value="CHIT_BIND_I_2"/>
    <property type="match status" value="1"/>
</dbReference>
<keyword evidence="2" id="KW-1015">Disulfide bond</keyword>
<evidence type="ECO:0000256" key="2">
    <source>
        <dbReference type="PROSITE-ProRule" id="PRU00261"/>
    </source>
</evidence>
<dbReference type="OrthoDB" id="2407456at2759"/>
<dbReference type="SUPFAM" id="SSF57016">
    <property type="entry name" value="Plant lectins/antimicrobial peptides"/>
    <property type="match status" value="1"/>
</dbReference>
<keyword evidence="3" id="KW-0732">Signal</keyword>
<feature type="domain" description="Chitin-binding type-1" evidence="4">
    <location>
        <begin position="686"/>
        <end position="727"/>
    </location>
</feature>
<dbReference type="Pfam" id="PF00187">
    <property type="entry name" value="Chitin_bind_1"/>
    <property type="match status" value="1"/>
</dbReference>
<dbReference type="AlphaFoldDB" id="A0A1Y2A6D4"/>
<evidence type="ECO:0000256" key="1">
    <source>
        <dbReference type="ARBA" id="ARBA00022669"/>
    </source>
</evidence>
<dbReference type="PANTHER" id="PTHR40050">
    <property type="entry name" value="INNER SPORE COAT PROTEIN H"/>
    <property type="match status" value="1"/>
</dbReference>
<accession>A0A1Y2A6D4</accession>
<proteinExistence type="predicted"/>
<protein>
    <recommendedName>
        <fullName evidence="4">Chitin-binding type-1 domain-containing protein</fullName>
    </recommendedName>
</protein>
<feature type="disulfide bond" evidence="2">
    <location>
        <begin position="696"/>
        <end position="708"/>
    </location>
</feature>
<name>A0A1Y2A6D4_9FUNG</name>
<dbReference type="InterPro" id="IPR014867">
    <property type="entry name" value="Spore_coat_CotH_CotH2/3/7"/>
</dbReference>
<dbReference type="GO" id="GO:0008061">
    <property type="term" value="F:chitin binding"/>
    <property type="evidence" value="ECO:0007669"/>
    <property type="project" value="UniProtKB-UniRule"/>
</dbReference>
<dbReference type="SMART" id="SM00270">
    <property type="entry name" value="ChtBD1"/>
    <property type="match status" value="1"/>
</dbReference>
<dbReference type="EMBL" id="MCOG01000321">
    <property type="protein sequence ID" value="ORY18082.1"/>
    <property type="molecule type" value="Genomic_DNA"/>
</dbReference>
<evidence type="ECO:0000313" key="6">
    <source>
        <dbReference type="Proteomes" id="UP000193920"/>
    </source>
</evidence>
<dbReference type="Gene3D" id="3.30.60.10">
    <property type="entry name" value="Endochitinase-like"/>
    <property type="match status" value="1"/>
</dbReference>
<sequence length="727" mass="80083">MKALTYLFLAVNILLVQAKVTFKVIAVSGTPKVVVNGKKYDMTVEEYPVYKASVDVKTPVKYHYILNGSEEKFEREANGDTLNEFFDRKITVKKHPLLPLAYQVSPLQDKSKLYDDTFIATILVEAPQSQIDNLHNNPKDEKLKYEGIKVIYVSPYNVQTFNKAKISISGQSTTEAKKLSYKLGGLKTDDGKDLFDRTSIKLRANHMDPSLVREKIYIDMLNSLGIPTPQGKFARLFINKKPIGIFFISDDLNNGHFLKNTFNAGKKFTVNNHIFKADAYPDANIYANMKYYGKSSSKYGVYTYKGDEDTKTVSSTKMVEEILVPLFSSIKDYAQTKKINLDVHGFLKAMAMQYAAYANDNYWMNPGNYFLFKNVVENYWYFLDNDFHISFGLGGSPSKAIKAKLDEYINLSEVDKERPLLDIARKVADNDAYLKNVLKRMVKTIFNINAVGPRIDSLVELIRDDVYWDSKLERVNKHSGAYGDYHYTTKDFEEQVTSIDGNGYPTPLKKWIIEKSKVIANEFGTTVPTKVDTSLGYYEPKYETVKKGDAKQSSAKTTAVKANATKTSAKASVAKTSAKTSAKASVAKTSAKANVVKTSAKTSAKASVAKTSAKANVVKTSAKTSAKANVAKTSAKTSVKASVAKTSAKTSAKASVAKTIKSTVTKVIKTKASNSGVNSSTLPVSKIKCGAGIAVCAEGLCCSEFGYCGNTADHCGVGCQSKFGKCN</sequence>
<keyword evidence="1 2" id="KW-0147">Chitin-binding</keyword>
<dbReference type="Proteomes" id="UP000193920">
    <property type="component" value="Unassembled WGS sequence"/>
</dbReference>
<organism evidence="5 6">
    <name type="scientific">Neocallimastix californiae</name>
    <dbReference type="NCBI Taxonomy" id="1754190"/>
    <lineage>
        <taxon>Eukaryota</taxon>
        <taxon>Fungi</taxon>
        <taxon>Fungi incertae sedis</taxon>
        <taxon>Chytridiomycota</taxon>
        <taxon>Chytridiomycota incertae sedis</taxon>
        <taxon>Neocallimastigomycetes</taxon>
        <taxon>Neocallimastigales</taxon>
        <taxon>Neocallimastigaceae</taxon>
        <taxon>Neocallimastix</taxon>
    </lineage>
</organism>
<evidence type="ECO:0000256" key="3">
    <source>
        <dbReference type="SAM" id="SignalP"/>
    </source>
</evidence>
<dbReference type="Pfam" id="PF08757">
    <property type="entry name" value="CotH"/>
    <property type="match status" value="1"/>
</dbReference>
<dbReference type="InterPro" id="IPR001002">
    <property type="entry name" value="Chitin-bd_1"/>
</dbReference>
<evidence type="ECO:0000313" key="5">
    <source>
        <dbReference type="EMBL" id="ORY18082.1"/>
    </source>
</evidence>
<dbReference type="InterPro" id="IPR036861">
    <property type="entry name" value="Endochitinase-like_sf"/>
</dbReference>
<feature type="chain" id="PRO_5012621179" description="Chitin-binding type-1 domain-containing protein" evidence="3">
    <location>
        <begin position="19"/>
        <end position="727"/>
    </location>
</feature>